<dbReference type="PATRIC" id="fig|1278073.3.peg.6656"/>
<evidence type="ECO:0000313" key="2">
    <source>
        <dbReference type="Proteomes" id="UP000011131"/>
    </source>
</evidence>
<dbReference type="HOGENOM" id="CLU_1041429_0_0_7"/>
<dbReference type="AlphaFoldDB" id="L7UII8"/>
<dbReference type="STRING" id="1278073.MYSTI_06555"/>
<dbReference type="Proteomes" id="UP000011131">
    <property type="component" value="Chromosome"/>
</dbReference>
<proteinExistence type="predicted"/>
<name>L7UII8_MYXSD</name>
<protein>
    <submittedName>
        <fullName evidence="1">Uncharacterized protein</fullName>
    </submittedName>
</protein>
<dbReference type="EMBL" id="CP004025">
    <property type="protein sequence ID" value="AGC47828.1"/>
    <property type="molecule type" value="Genomic_DNA"/>
</dbReference>
<accession>L7UII8</accession>
<organism evidence="1 2">
    <name type="scientific">Myxococcus stipitatus (strain DSM 14675 / JCM 12634 / Mx s8)</name>
    <dbReference type="NCBI Taxonomy" id="1278073"/>
    <lineage>
        <taxon>Bacteria</taxon>
        <taxon>Pseudomonadati</taxon>
        <taxon>Myxococcota</taxon>
        <taxon>Myxococcia</taxon>
        <taxon>Myxococcales</taxon>
        <taxon>Cystobacterineae</taxon>
        <taxon>Myxococcaceae</taxon>
        <taxon>Myxococcus</taxon>
    </lineage>
</organism>
<evidence type="ECO:0000313" key="1">
    <source>
        <dbReference type="EMBL" id="AGC47828.1"/>
    </source>
</evidence>
<dbReference type="KEGG" id="msd:MYSTI_06555"/>
<sequence>MGVRYRDDIMAPTRHLIPQAKRFSAGTLTAETALALVKKHARGTFAKSSTARAAKRFIEERAAGARADSDIVFHVGRLALEELTPGRRPRIGLLIVDGDLVVKGRYEDSLDPESVVIVTGSLRARDVITRGFLEVHGDLVATQSLLFLDNDACGEVFGDVRAPFVYTNEHAVKVHGGVEARLVTGDDKHLRSAEKHVFIEETDRRVRELLSPKLLKVFADEVFEDEEGEEADPEAPWIDAIDTEKLTAFIRRGHPALARKSPARRKK</sequence>
<keyword evidence="2" id="KW-1185">Reference proteome</keyword>
<gene>
    <name evidence="1" type="ordered locus">MYSTI_06555</name>
</gene>
<reference evidence="1 2" key="1">
    <citation type="journal article" date="2013" name="Genome Announc.">
        <title>Complete genome sequence of Myxococcus stipitatus strain DSM 14675, a fruiting myxobacterium.</title>
        <authorList>
            <person name="Huntley S."/>
            <person name="Kneip S."/>
            <person name="Treuner-Lange A."/>
            <person name="Sogaard-Andersen L."/>
        </authorList>
    </citation>
    <scope>NUCLEOTIDE SEQUENCE [LARGE SCALE GENOMIC DNA]</scope>
    <source>
        <strain evidence="2">DSM 14675 / JCM 12634 / Mx s8</strain>
    </source>
</reference>